<evidence type="ECO:0000256" key="9">
    <source>
        <dbReference type="PROSITE-ProRule" id="PRU10141"/>
    </source>
</evidence>
<comment type="catalytic activity">
    <reaction evidence="7">
        <text>L-threonyl-[protein] + ATP = O-phospho-L-threonyl-[protein] + ADP + H(+)</text>
        <dbReference type="Rhea" id="RHEA:46608"/>
        <dbReference type="Rhea" id="RHEA-COMP:11060"/>
        <dbReference type="Rhea" id="RHEA-COMP:11605"/>
        <dbReference type="ChEBI" id="CHEBI:15378"/>
        <dbReference type="ChEBI" id="CHEBI:30013"/>
        <dbReference type="ChEBI" id="CHEBI:30616"/>
        <dbReference type="ChEBI" id="CHEBI:61977"/>
        <dbReference type="ChEBI" id="CHEBI:456216"/>
        <dbReference type="EC" id="2.7.11.1"/>
    </reaction>
</comment>
<evidence type="ECO:0000256" key="2">
    <source>
        <dbReference type="ARBA" id="ARBA00022527"/>
    </source>
</evidence>
<evidence type="ECO:0000256" key="1">
    <source>
        <dbReference type="ARBA" id="ARBA00012513"/>
    </source>
</evidence>
<proteinExistence type="predicted"/>
<keyword evidence="12" id="KW-1185">Reference proteome</keyword>
<gene>
    <name evidence="11" type="ORF">LAZ67_6003856</name>
</gene>
<keyword evidence="2" id="KW-0723">Serine/threonine-protein kinase</keyword>
<evidence type="ECO:0000256" key="7">
    <source>
        <dbReference type="ARBA" id="ARBA00047899"/>
    </source>
</evidence>
<dbReference type="InterPro" id="IPR000719">
    <property type="entry name" value="Prot_kinase_dom"/>
</dbReference>
<dbReference type="Proteomes" id="UP001235939">
    <property type="component" value="Chromosome 06"/>
</dbReference>
<name>A0ABY6KKY2_9ARAC</name>
<reference evidence="11 12" key="1">
    <citation type="submission" date="2022-01" db="EMBL/GenBank/DDBJ databases">
        <title>A chromosomal length assembly of Cordylochernes scorpioides.</title>
        <authorList>
            <person name="Zeh D."/>
            <person name="Zeh J."/>
        </authorList>
    </citation>
    <scope>NUCLEOTIDE SEQUENCE [LARGE SCALE GENOMIC DNA]</scope>
    <source>
        <strain evidence="11">IN4F17</strain>
        <tissue evidence="11">Whole Body</tissue>
    </source>
</reference>
<feature type="domain" description="Protein kinase" evidence="10">
    <location>
        <begin position="19"/>
        <end position="109"/>
    </location>
</feature>
<protein>
    <recommendedName>
        <fullName evidence="1">non-specific serine/threonine protein kinase</fullName>
        <ecNumber evidence="1">2.7.11.1</ecNumber>
    </recommendedName>
</protein>
<dbReference type="PANTHER" id="PTHR48006:SF102">
    <property type="entry name" value="LEUCINE-RICH REPEAT-CONTAINING PROTEIN DDB_G0281931-RELATED"/>
    <property type="match status" value="1"/>
</dbReference>
<evidence type="ECO:0000256" key="5">
    <source>
        <dbReference type="ARBA" id="ARBA00022777"/>
    </source>
</evidence>
<dbReference type="EC" id="2.7.11.1" evidence="1"/>
<organism evidence="11 12">
    <name type="scientific">Cordylochernes scorpioides</name>
    <dbReference type="NCBI Taxonomy" id="51811"/>
    <lineage>
        <taxon>Eukaryota</taxon>
        <taxon>Metazoa</taxon>
        <taxon>Ecdysozoa</taxon>
        <taxon>Arthropoda</taxon>
        <taxon>Chelicerata</taxon>
        <taxon>Arachnida</taxon>
        <taxon>Pseudoscorpiones</taxon>
        <taxon>Cheliferoidea</taxon>
        <taxon>Chernetidae</taxon>
        <taxon>Cordylochernes</taxon>
    </lineage>
</organism>
<evidence type="ECO:0000313" key="12">
    <source>
        <dbReference type="Proteomes" id="UP001235939"/>
    </source>
</evidence>
<sequence length="109" mass="12204">MGDILCVPFEEIVAATDNFNERNVLGKGGFGIVYKGTWKKNTVAIKCLKLGINLGAVYRARIDNILNLYGVCLREDYPCLIYQFMPNGSLEDRLLCKVSQCCVTLFFSP</sequence>
<dbReference type="PANTHER" id="PTHR48006">
    <property type="entry name" value="LEUCINE-RICH REPEAT-CONTAINING PROTEIN DDB_G0281931-RELATED"/>
    <property type="match status" value="1"/>
</dbReference>
<feature type="binding site" evidence="9">
    <location>
        <position position="46"/>
    </location>
    <ligand>
        <name>ATP</name>
        <dbReference type="ChEBI" id="CHEBI:30616"/>
    </ligand>
</feature>
<evidence type="ECO:0000256" key="3">
    <source>
        <dbReference type="ARBA" id="ARBA00022679"/>
    </source>
</evidence>
<keyword evidence="3" id="KW-0808">Transferase</keyword>
<dbReference type="EMBL" id="CP092868">
    <property type="protein sequence ID" value="UYV69507.1"/>
    <property type="molecule type" value="Genomic_DNA"/>
</dbReference>
<dbReference type="PROSITE" id="PS50011">
    <property type="entry name" value="PROTEIN_KINASE_DOM"/>
    <property type="match status" value="1"/>
</dbReference>
<evidence type="ECO:0000256" key="6">
    <source>
        <dbReference type="ARBA" id="ARBA00022840"/>
    </source>
</evidence>
<evidence type="ECO:0000259" key="10">
    <source>
        <dbReference type="PROSITE" id="PS50011"/>
    </source>
</evidence>
<comment type="catalytic activity">
    <reaction evidence="8">
        <text>L-seryl-[protein] + ATP = O-phospho-L-seryl-[protein] + ADP + H(+)</text>
        <dbReference type="Rhea" id="RHEA:17989"/>
        <dbReference type="Rhea" id="RHEA-COMP:9863"/>
        <dbReference type="Rhea" id="RHEA-COMP:11604"/>
        <dbReference type="ChEBI" id="CHEBI:15378"/>
        <dbReference type="ChEBI" id="CHEBI:29999"/>
        <dbReference type="ChEBI" id="CHEBI:30616"/>
        <dbReference type="ChEBI" id="CHEBI:83421"/>
        <dbReference type="ChEBI" id="CHEBI:456216"/>
        <dbReference type="EC" id="2.7.11.1"/>
    </reaction>
</comment>
<evidence type="ECO:0000256" key="8">
    <source>
        <dbReference type="ARBA" id="ARBA00048679"/>
    </source>
</evidence>
<keyword evidence="4 9" id="KW-0547">Nucleotide-binding</keyword>
<dbReference type="Pfam" id="PF07714">
    <property type="entry name" value="PK_Tyr_Ser-Thr"/>
    <property type="match status" value="1"/>
</dbReference>
<dbReference type="InterPro" id="IPR017441">
    <property type="entry name" value="Protein_kinase_ATP_BS"/>
</dbReference>
<keyword evidence="5" id="KW-0418">Kinase</keyword>
<dbReference type="PROSITE" id="PS00107">
    <property type="entry name" value="PROTEIN_KINASE_ATP"/>
    <property type="match status" value="1"/>
</dbReference>
<dbReference type="SUPFAM" id="SSF56112">
    <property type="entry name" value="Protein kinase-like (PK-like)"/>
    <property type="match status" value="1"/>
</dbReference>
<keyword evidence="6 9" id="KW-0067">ATP-binding</keyword>
<evidence type="ECO:0000313" key="11">
    <source>
        <dbReference type="EMBL" id="UYV69507.1"/>
    </source>
</evidence>
<evidence type="ECO:0000256" key="4">
    <source>
        <dbReference type="ARBA" id="ARBA00022741"/>
    </source>
</evidence>
<dbReference type="Gene3D" id="3.30.200.20">
    <property type="entry name" value="Phosphorylase Kinase, domain 1"/>
    <property type="match status" value="1"/>
</dbReference>
<dbReference type="InterPro" id="IPR011009">
    <property type="entry name" value="Kinase-like_dom_sf"/>
</dbReference>
<accession>A0ABY6KKY2</accession>
<dbReference type="InterPro" id="IPR001245">
    <property type="entry name" value="Ser-Thr/Tyr_kinase_cat_dom"/>
</dbReference>
<dbReference type="InterPro" id="IPR051824">
    <property type="entry name" value="LRR_Rcpt-Like_S/T_Kinase"/>
</dbReference>